<dbReference type="Proteomes" id="UP000253551">
    <property type="component" value="Unassembled WGS sequence"/>
</dbReference>
<feature type="domain" description="PH" evidence="2">
    <location>
        <begin position="522"/>
        <end position="615"/>
    </location>
</feature>
<dbReference type="Pfam" id="PF00169">
    <property type="entry name" value="PH"/>
    <property type="match status" value="1"/>
</dbReference>
<sequence length="615" mass="69613">PLRNLTTQVPVESTVSVHCRNTGEKMANLRVAIAPIARSVRHPYRSSASSVSSAEDPNEPIMDDENPRSLLHVGQQLVFEISIVDISGLDPKLFSRVHAQFRLSTFGSNLEGVFASEAKEYTYKGTLEFNYHQTLSMAITQDILNIIKTKDITFEVYGQPNKQYLQQVALSINNRVKMAAEADTPPVVMPIKKSEDVITRIQICEITPDGDYKPVPVESTVTHSGDVIGQSDTFSLQQGQQRRVVVSLQNASLDKIVDMRIGHIRLMDSKQRILESPLSIAEVPLNLISNSNKDGVCTAHGAWDSSLHDTLLLNAVTPNAQRVVISLMWTVRQKMLLNGNEVDVAVKFEKDLFVHIKDQNKAATIKKKSNPQNKRGSVILNFFSLKSSSHIKNQTTSLFVIGYRPELFGGVLDLPLADLPAQVLGSYEQQRLTMLKREEVESMRYAVHLTEQLDRLCGPSVQKDESKAPLTEQAIMDMWLKKHEYQQPQASQVKETFIKPVVRRWIPQVHQVMVPAMPEESSRSKKGYLMRKNDSDGKEWDKYWCILMGKFLFLYPDQNETSEVDILHIKNVHKEDKTMDTMKSKTLFTIDTLYDSHTFQAPDNATMTEWVNMID</sequence>
<feature type="region of interest" description="Disordered" evidence="1">
    <location>
        <begin position="45"/>
        <end position="65"/>
    </location>
</feature>
<evidence type="ECO:0000256" key="1">
    <source>
        <dbReference type="SAM" id="MobiDB-lite"/>
    </source>
</evidence>
<dbReference type="PROSITE" id="PS50003">
    <property type="entry name" value="PH_DOMAIN"/>
    <property type="match status" value="1"/>
</dbReference>
<dbReference type="InterPro" id="IPR001849">
    <property type="entry name" value="PH_domain"/>
</dbReference>
<dbReference type="OrthoDB" id="3176171at2759"/>
<dbReference type="InterPro" id="IPR011993">
    <property type="entry name" value="PH-like_dom_sf"/>
</dbReference>
<accession>A0A367IWB3</accession>
<dbReference type="STRING" id="4846.A0A367IWB3"/>
<dbReference type="InterPro" id="IPR022164">
    <property type="entry name" value="Kinesin-like"/>
</dbReference>
<evidence type="ECO:0000259" key="2">
    <source>
        <dbReference type="PROSITE" id="PS50003"/>
    </source>
</evidence>
<gene>
    <name evidence="3" type="primary">KLP8_4</name>
    <name evidence="3" type="ORF">CU098_003907</name>
</gene>
<keyword evidence="4" id="KW-1185">Reference proteome</keyword>
<dbReference type="SUPFAM" id="SSF50729">
    <property type="entry name" value="PH domain-like"/>
    <property type="match status" value="1"/>
</dbReference>
<name>A0A367IWB3_RHIST</name>
<dbReference type="AlphaFoldDB" id="A0A367IWB3"/>
<dbReference type="SMART" id="SM00233">
    <property type="entry name" value="PH"/>
    <property type="match status" value="1"/>
</dbReference>
<feature type="non-terminal residue" evidence="3">
    <location>
        <position position="1"/>
    </location>
</feature>
<evidence type="ECO:0000313" key="4">
    <source>
        <dbReference type="Proteomes" id="UP000253551"/>
    </source>
</evidence>
<dbReference type="Gene3D" id="2.30.29.30">
    <property type="entry name" value="Pleckstrin-homology domain (PH domain)/Phosphotyrosine-binding domain (PTB)"/>
    <property type="match status" value="1"/>
</dbReference>
<dbReference type="Pfam" id="PF12473">
    <property type="entry name" value="DUF3694"/>
    <property type="match status" value="1"/>
</dbReference>
<proteinExistence type="predicted"/>
<reference evidence="3 4" key="1">
    <citation type="journal article" date="2018" name="G3 (Bethesda)">
        <title>Phylogenetic and Phylogenomic Definition of Rhizopus Species.</title>
        <authorList>
            <person name="Gryganskyi A.P."/>
            <person name="Golan J."/>
            <person name="Dolatabadi S."/>
            <person name="Mondo S."/>
            <person name="Robb S."/>
            <person name="Idnurm A."/>
            <person name="Muszewska A."/>
            <person name="Steczkiewicz K."/>
            <person name="Masonjones S."/>
            <person name="Liao H.L."/>
            <person name="Gajdeczka M.T."/>
            <person name="Anike F."/>
            <person name="Vuek A."/>
            <person name="Anishchenko I.M."/>
            <person name="Voigt K."/>
            <person name="de Hoog G.S."/>
            <person name="Smith M.E."/>
            <person name="Heitman J."/>
            <person name="Vilgalys R."/>
            <person name="Stajich J.E."/>
        </authorList>
    </citation>
    <scope>NUCLEOTIDE SEQUENCE [LARGE SCALE GENOMIC DNA]</scope>
    <source>
        <strain evidence="3 4">LSU 92-RS-03</strain>
    </source>
</reference>
<comment type="caution">
    <text evidence="3">The sequence shown here is derived from an EMBL/GenBank/DDBJ whole genome shotgun (WGS) entry which is preliminary data.</text>
</comment>
<evidence type="ECO:0000313" key="3">
    <source>
        <dbReference type="EMBL" id="RCH81909.1"/>
    </source>
</evidence>
<dbReference type="EMBL" id="PJQM01005314">
    <property type="protein sequence ID" value="RCH81909.1"/>
    <property type="molecule type" value="Genomic_DNA"/>
</dbReference>
<organism evidence="3 4">
    <name type="scientific">Rhizopus stolonifer</name>
    <name type="common">Rhizopus nigricans</name>
    <dbReference type="NCBI Taxonomy" id="4846"/>
    <lineage>
        <taxon>Eukaryota</taxon>
        <taxon>Fungi</taxon>
        <taxon>Fungi incertae sedis</taxon>
        <taxon>Mucoromycota</taxon>
        <taxon>Mucoromycotina</taxon>
        <taxon>Mucoromycetes</taxon>
        <taxon>Mucorales</taxon>
        <taxon>Mucorineae</taxon>
        <taxon>Rhizopodaceae</taxon>
        <taxon>Rhizopus</taxon>
    </lineage>
</organism>
<protein>
    <submittedName>
        <fullName evidence="3">Kinesin-like protein Klp8</fullName>
    </submittedName>
</protein>